<dbReference type="Pfam" id="PF01343">
    <property type="entry name" value="Peptidase_S49"/>
    <property type="match status" value="1"/>
</dbReference>
<dbReference type="InterPro" id="IPR047272">
    <property type="entry name" value="S49_SppA_C"/>
</dbReference>
<dbReference type="Gene3D" id="6.20.330.10">
    <property type="match status" value="1"/>
</dbReference>
<keyword evidence="4" id="KW-0720">Serine protease</keyword>
<name>A0A4Y6RB47_9BURK</name>
<gene>
    <name evidence="7" type="ORF">FJQ89_07190</name>
</gene>
<evidence type="ECO:0000256" key="1">
    <source>
        <dbReference type="ARBA" id="ARBA00008683"/>
    </source>
</evidence>
<dbReference type="InterPro" id="IPR002142">
    <property type="entry name" value="Peptidase_S49"/>
</dbReference>
<keyword evidence="3" id="KW-0378">Hydrolase</keyword>
<keyword evidence="2" id="KW-0645">Protease</keyword>
<dbReference type="PANTHER" id="PTHR42987:SF8">
    <property type="entry name" value="PROTEINASE"/>
    <property type="match status" value="1"/>
</dbReference>
<keyword evidence="5" id="KW-1133">Transmembrane helix</keyword>
<feature type="transmembrane region" description="Helical" evidence="5">
    <location>
        <begin position="51"/>
        <end position="70"/>
    </location>
</feature>
<dbReference type="KEGG" id="jas:FJQ89_07190"/>
<dbReference type="OrthoDB" id="9764363at2"/>
<dbReference type="SUPFAM" id="SSF52096">
    <property type="entry name" value="ClpP/crotonase"/>
    <property type="match status" value="1"/>
</dbReference>
<evidence type="ECO:0000256" key="5">
    <source>
        <dbReference type="SAM" id="Phobius"/>
    </source>
</evidence>
<dbReference type="GO" id="GO:0008236">
    <property type="term" value="F:serine-type peptidase activity"/>
    <property type="evidence" value="ECO:0007669"/>
    <property type="project" value="UniProtKB-KW"/>
</dbReference>
<accession>A0A4Y6RB47</accession>
<protein>
    <submittedName>
        <fullName evidence="7">S49 family peptidase</fullName>
    </submittedName>
</protein>
<dbReference type="Gene3D" id="3.90.226.10">
    <property type="entry name" value="2-enoyl-CoA Hydratase, Chain A, domain 1"/>
    <property type="match status" value="1"/>
</dbReference>
<keyword evidence="5" id="KW-0472">Membrane</keyword>
<evidence type="ECO:0000256" key="4">
    <source>
        <dbReference type="ARBA" id="ARBA00022825"/>
    </source>
</evidence>
<keyword evidence="8" id="KW-1185">Reference proteome</keyword>
<dbReference type="CDD" id="cd07023">
    <property type="entry name" value="S49_Sppa_N_C"/>
    <property type="match status" value="1"/>
</dbReference>
<evidence type="ECO:0000313" key="8">
    <source>
        <dbReference type="Proteomes" id="UP000316665"/>
    </source>
</evidence>
<evidence type="ECO:0000259" key="6">
    <source>
        <dbReference type="Pfam" id="PF01343"/>
    </source>
</evidence>
<evidence type="ECO:0000313" key="7">
    <source>
        <dbReference type="EMBL" id="QDG70222.1"/>
    </source>
</evidence>
<evidence type="ECO:0000256" key="3">
    <source>
        <dbReference type="ARBA" id="ARBA00022801"/>
    </source>
</evidence>
<sequence length="332" mass="36251">MENKDDKSQAELQAGNLALLMLAEIREQRAGFREERLALERDRKFARRLTVALKSLLVLMPLLFGLYFFVQTLQFKIGPFGPVIGIVHIEGEIATTSLASADKIVPALKRAFESSNVTQIVLAIDSPGGAPVEAERIGNAIHSFRKKHPKPVVAAISNVGASAAYMIALHADKIIAGKYSLVGSIGAIIAPWQLSRALDRLEISQQVYASGHLKAFLNPFTPPSQDAQAKAQDLVDRVGRTFLRELEERRGRVLRHDVNYASGEIWSGLEAKEIGLIDAIGTVDDFVDAQKEGTAFNFGPHPGGFGQMGALISTSLISSLDDLIARQRFQLR</sequence>
<dbReference type="AlphaFoldDB" id="A0A4Y6RB47"/>
<dbReference type="EMBL" id="CP041185">
    <property type="protein sequence ID" value="QDG70222.1"/>
    <property type="molecule type" value="Genomic_DNA"/>
</dbReference>
<dbReference type="PANTHER" id="PTHR42987">
    <property type="entry name" value="PEPTIDASE S49"/>
    <property type="match status" value="1"/>
</dbReference>
<reference evidence="7 8" key="1">
    <citation type="submission" date="2019-06" db="EMBL/GenBank/DDBJ databases">
        <title>Complete genome sequence of Janthinobacterium sp. SNU WT3 isolated from diseased rainbow trout.</title>
        <authorList>
            <person name="Oh W.T."/>
            <person name="Park S.C."/>
        </authorList>
    </citation>
    <scope>NUCLEOTIDE SEQUENCE [LARGE SCALE GENOMIC DNA]</scope>
    <source>
        <strain evidence="7 8">SNU WT3</strain>
    </source>
</reference>
<feature type="domain" description="Peptidase S49" evidence="6">
    <location>
        <begin position="146"/>
        <end position="293"/>
    </location>
</feature>
<evidence type="ECO:0000256" key="2">
    <source>
        <dbReference type="ARBA" id="ARBA00022670"/>
    </source>
</evidence>
<keyword evidence="5" id="KW-0812">Transmembrane</keyword>
<organism evidence="7 8">
    <name type="scientific">Janthinobacterium tructae</name>
    <dbReference type="NCBI Taxonomy" id="2590869"/>
    <lineage>
        <taxon>Bacteria</taxon>
        <taxon>Pseudomonadati</taxon>
        <taxon>Pseudomonadota</taxon>
        <taxon>Betaproteobacteria</taxon>
        <taxon>Burkholderiales</taxon>
        <taxon>Oxalobacteraceae</taxon>
        <taxon>Janthinobacterium</taxon>
    </lineage>
</organism>
<proteinExistence type="inferred from homology"/>
<dbReference type="RefSeq" id="WP_141169652.1">
    <property type="nucleotide sequence ID" value="NZ_CP041185.1"/>
</dbReference>
<dbReference type="GO" id="GO:0006508">
    <property type="term" value="P:proteolysis"/>
    <property type="evidence" value="ECO:0007669"/>
    <property type="project" value="UniProtKB-KW"/>
</dbReference>
<comment type="similarity">
    <text evidence="1">Belongs to the peptidase S49 family.</text>
</comment>
<dbReference type="Proteomes" id="UP000316665">
    <property type="component" value="Chromosome"/>
</dbReference>
<dbReference type="InterPro" id="IPR029045">
    <property type="entry name" value="ClpP/crotonase-like_dom_sf"/>
</dbReference>